<dbReference type="AlphaFoldDB" id="A0A2D0JJM1"/>
<gene>
    <name evidence="1" type="ORF">Xmir_04232</name>
</gene>
<evidence type="ECO:0000313" key="2">
    <source>
        <dbReference type="Proteomes" id="UP000221980"/>
    </source>
</evidence>
<evidence type="ECO:0000313" key="1">
    <source>
        <dbReference type="EMBL" id="PHM45598.1"/>
    </source>
</evidence>
<reference evidence="1 2" key="1">
    <citation type="journal article" date="2017" name="Nat. Microbiol.">
        <title>Natural product diversity associated with the nematode symbionts Photorhabdus and Xenorhabdus.</title>
        <authorList>
            <person name="Tobias N.J."/>
            <person name="Wolff H."/>
            <person name="Djahanschiri B."/>
            <person name="Grundmann F."/>
            <person name="Kronenwerth M."/>
            <person name="Shi Y.M."/>
            <person name="Simonyi S."/>
            <person name="Grun P."/>
            <person name="Shapiro-Ilan D."/>
            <person name="Pidot S.J."/>
            <person name="Stinear T.P."/>
            <person name="Ebersberger I."/>
            <person name="Bode H.B."/>
        </authorList>
    </citation>
    <scope>NUCLEOTIDE SEQUENCE [LARGE SCALE GENOMIC DNA]</scope>
    <source>
        <strain evidence="1 2">DSM 17902</strain>
    </source>
</reference>
<comment type="caution">
    <text evidence="1">The sequence shown here is derived from an EMBL/GenBank/DDBJ whole genome shotgun (WGS) entry which is preliminary data.</text>
</comment>
<dbReference type="EMBL" id="NITZ01000044">
    <property type="protein sequence ID" value="PHM45598.1"/>
    <property type="molecule type" value="Genomic_DNA"/>
</dbReference>
<organism evidence="1 2">
    <name type="scientific">Xenorhabdus miraniensis</name>
    <dbReference type="NCBI Taxonomy" id="351674"/>
    <lineage>
        <taxon>Bacteria</taxon>
        <taxon>Pseudomonadati</taxon>
        <taxon>Pseudomonadota</taxon>
        <taxon>Gammaproteobacteria</taxon>
        <taxon>Enterobacterales</taxon>
        <taxon>Morganellaceae</taxon>
        <taxon>Xenorhabdus</taxon>
    </lineage>
</organism>
<name>A0A2D0JJM1_9GAMM</name>
<accession>A0A2D0JJM1</accession>
<protein>
    <submittedName>
        <fullName evidence="1">Uncharacterized protein</fullName>
    </submittedName>
</protein>
<proteinExistence type="predicted"/>
<dbReference type="Proteomes" id="UP000221980">
    <property type="component" value="Unassembled WGS sequence"/>
</dbReference>
<keyword evidence="2" id="KW-1185">Reference proteome</keyword>
<sequence>MVGFECPMKVHLFIVAIAHKRVRARITANTYQEAIRQLQFKVEKVMGYQGQIVNYGATHV</sequence>